<reference evidence="9" key="1">
    <citation type="journal article" date="2022" name="G3 (Bethesda)">
        <title>High quality genome of the basidiomycete yeast Dioszegia hungarica PDD-24b-2 isolated from cloud water.</title>
        <authorList>
            <person name="Jarrige D."/>
            <person name="Haridas S."/>
            <person name="Bleykasten-Grosshans C."/>
            <person name="Joly M."/>
            <person name="Nadalig T."/>
            <person name="Sancelme M."/>
            <person name="Vuilleumier S."/>
            <person name="Grigoriev I.V."/>
            <person name="Amato P."/>
            <person name="Bringel F."/>
        </authorList>
    </citation>
    <scope>NUCLEOTIDE SEQUENCE</scope>
    <source>
        <strain evidence="9">PDD-24b-2</strain>
    </source>
</reference>
<evidence type="ECO:0000313" key="10">
    <source>
        <dbReference type="Proteomes" id="UP001164286"/>
    </source>
</evidence>
<dbReference type="GO" id="GO:0030007">
    <property type="term" value="P:intracellular potassium ion homeostasis"/>
    <property type="evidence" value="ECO:0007669"/>
    <property type="project" value="TreeGrafter"/>
</dbReference>
<dbReference type="Pfam" id="PF02386">
    <property type="entry name" value="TrkH"/>
    <property type="match status" value="1"/>
</dbReference>
<feature type="region of interest" description="Disordered" evidence="7">
    <location>
        <begin position="688"/>
        <end position="708"/>
    </location>
</feature>
<feature type="compositionally biased region" description="Basic and acidic residues" evidence="7">
    <location>
        <begin position="158"/>
        <end position="187"/>
    </location>
</feature>
<organism evidence="9 10">
    <name type="scientific">Dioszegia hungarica</name>
    <dbReference type="NCBI Taxonomy" id="4972"/>
    <lineage>
        <taxon>Eukaryota</taxon>
        <taxon>Fungi</taxon>
        <taxon>Dikarya</taxon>
        <taxon>Basidiomycota</taxon>
        <taxon>Agaricomycotina</taxon>
        <taxon>Tremellomycetes</taxon>
        <taxon>Tremellales</taxon>
        <taxon>Bulleribasidiaceae</taxon>
        <taxon>Dioszegia</taxon>
    </lineage>
</organism>
<feature type="transmembrane region" description="Helical" evidence="8">
    <location>
        <begin position="81"/>
        <end position="105"/>
    </location>
</feature>
<feature type="transmembrane region" description="Helical" evidence="8">
    <location>
        <begin position="12"/>
        <end position="33"/>
    </location>
</feature>
<keyword evidence="10" id="KW-1185">Reference proteome</keyword>
<feature type="transmembrane region" description="Helical" evidence="8">
    <location>
        <begin position="40"/>
        <end position="61"/>
    </location>
</feature>
<dbReference type="GO" id="GO:1990573">
    <property type="term" value="P:potassium ion import across plasma membrane"/>
    <property type="evidence" value="ECO:0007669"/>
    <property type="project" value="TreeGrafter"/>
</dbReference>
<accession>A0AA38HAI5</accession>
<feature type="transmembrane region" description="Helical" evidence="8">
    <location>
        <begin position="315"/>
        <end position="337"/>
    </location>
</feature>
<keyword evidence="2" id="KW-0813">Transport</keyword>
<feature type="transmembrane region" description="Helical" evidence="8">
    <location>
        <begin position="357"/>
        <end position="379"/>
    </location>
</feature>
<evidence type="ECO:0000313" key="9">
    <source>
        <dbReference type="EMBL" id="KAI9637023.1"/>
    </source>
</evidence>
<feature type="transmembrane region" description="Helical" evidence="8">
    <location>
        <begin position="452"/>
        <end position="473"/>
    </location>
</feature>
<evidence type="ECO:0000256" key="5">
    <source>
        <dbReference type="ARBA" id="ARBA00023065"/>
    </source>
</evidence>
<evidence type="ECO:0000256" key="1">
    <source>
        <dbReference type="ARBA" id="ARBA00004141"/>
    </source>
</evidence>
<evidence type="ECO:0000256" key="3">
    <source>
        <dbReference type="ARBA" id="ARBA00022692"/>
    </source>
</evidence>
<dbReference type="GeneID" id="77732789"/>
<dbReference type="PANTHER" id="PTHR31064:SF30">
    <property type="entry name" value="HIGH-AFFINITY POTASSIUM TRANSPORT PROTEIN-RELATED"/>
    <property type="match status" value="1"/>
</dbReference>
<keyword evidence="6 8" id="KW-0472">Membrane</keyword>
<gene>
    <name evidence="9" type="ORF">MKK02DRAFT_45733</name>
</gene>
<evidence type="ECO:0000256" key="7">
    <source>
        <dbReference type="SAM" id="MobiDB-lite"/>
    </source>
</evidence>
<dbReference type="GO" id="GO:0140107">
    <property type="term" value="F:high-affinity potassium ion transmembrane transporter activity"/>
    <property type="evidence" value="ECO:0007669"/>
    <property type="project" value="TreeGrafter"/>
</dbReference>
<proteinExistence type="predicted"/>
<protein>
    <submittedName>
        <fullName evidence="9">Cation transport protein-domain-containing protein</fullName>
    </submittedName>
</protein>
<feature type="region of interest" description="Disordered" evidence="7">
    <location>
        <begin position="133"/>
        <end position="209"/>
    </location>
</feature>
<evidence type="ECO:0000256" key="4">
    <source>
        <dbReference type="ARBA" id="ARBA00022989"/>
    </source>
</evidence>
<keyword evidence="4 8" id="KW-1133">Transmembrane helix</keyword>
<dbReference type="AlphaFoldDB" id="A0AA38HAI5"/>
<dbReference type="PANTHER" id="PTHR31064">
    <property type="entry name" value="POTASSIUM TRANSPORT PROTEIN DDB_G0292412-RELATED"/>
    <property type="match status" value="1"/>
</dbReference>
<feature type="transmembrane region" description="Helical" evidence="8">
    <location>
        <begin position="391"/>
        <end position="411"/>
    </location>
</feature>
<evidence type="ECO:0000256" key="2">
    <source>
        <dbReference type="ARBA" id="ARBA00022448"/>
    </source>
</evidence>
<evidence type="ECO:0000256" key="8">
    <source>
        <dbReference type="SAM" id="Phobius"/>
    </source>
</evidence>
<dbReference type="Proteomes" id="UP001164286">
    <property type="component" value="Unassembled WGS sequence"/>
</dbReference>
<dbReference type="EMBL" id="JAKWFO010000005">
    <property type="protein sequence ID" value="KAI9637023.1"/>
    <property type="molecule type" value="Genomic_DNA"/>
</dbReference>
<evidence type="ECO:0000256" key="6">
    <source>
        <dbReference type="ARBA" id="ARBA00023136"/>
    </source>
</evidence>
<keyword evidence="3 8" id="KW-0812">Transmembrane</keyword>
<dbReference type="InterPro" id="IPR051143">
    <property type="entry name" value="TrkH_K-transport"/>
</dbReference>
<name>A0AA38HAI5_9TREE</name>
<dbReference type="InterPro" id="IPR003445">
    <property type="entry name" value="Cat_transpt"/>
</dbReference>
<dbReference type="RefSeq" id="XP_052946800.1">
    <property type="nucleotide sequence ID" value="XM_053093584.1"/>
</dbReference>
<comment type="subcellular location">
    <subcellularLocation>
        <location evidence="1">Membrane</location>
        <topology evidence="1">Multi-pass membrane protein</topology>
    </subcellularLocation>
</comment>
<keyword evidence="5" id="KW-0406">Ion transport</keyword>
<sequence>MWAGLYESLNWFRIHLLAFTFLPLIFSGFFAAANPGAGPIASYGAFVTQYIDNLFMCFSAMTGSGVSTISPSQLQTAQQAFLLVLIILGDITVVSLITLGCRLVWWHRQCGRIVRSTLVDDLYKRHGASLDTQLENGRADEPGTDSRDDDGDQGDSQDGGRHRNKDSGNQREVRARRNQPKSDDSKRGRAVVPHASSGQKRHSGRGGFPGVYEVAPNVLRLISPSSHSYLSDLLRQNDNPSRTPREAIGDAIKKPFKDREEKSERRHALAAAWLPKGVRRVVTNDRSEFFEEELNEEDLEVLGVLEYRATKLMMVILFAHLVFWIMMPSSVIAIYFARVHYWDASFVANGATQIGNVHTTWFAFFQGVSAYASCGLSLVDELMLPFQNCYLLIWVLFFPMLAGNQVLPIFLRFEVWILSKIFRDGSETSVLLHFILTHGRRMFLYLFPAYQSWWLLFIEFFLWALGTVLFIAFNQGLGYYDTLGAPFERFSVALFQSLCARATGFDIVQLAYLAPATPFLYTMIIFTSNYPVVMGIRSTNVYEERALGLNADHAPGQHNEKSERDHGKGHIYSKYLKQHLLPQIYFDLWPVFVGTLLILIIERTNLVDPNNSGWIGVFQILFEVTSAYANVGLSYSNPFNKSSLTATFRNLSKFIVILLMLRGRHRGLPLAIDRATMYPVEYERLSPGQREHVEEDRIQEAGEEAEDE</sequence>
<feature type="transmembrane region" description="Helical" evidence="8">
    <location>
        <begin position="584"/>
        <end position="601"/>
    </location>
</feature>
<feature type="compositionally biased region" description="Basic and acidic residues" evidence="7">
    <location>
        <begin position="688"/>
        <end position="700"/>
    </location>
</feature>
<feature type="compositionally biased region" description="Basic and acidic residues" evidence="7">
    <location>
        <begin position="137"/>
        <end position="146"/>
    </location>
</feature>
<dbReference type="GO" id="GO:0005886">
    <property type="term" value="C:plasma membrane"/>
    <property type="evidence" value="ECO:0007669"/>
    <property type="project" value="TreeGrafter"/>
</dbReference>
<comment type="caution">
    <text evidence="9">The sequence shown here is derived from an EMBL/GenBank/DDBJ whole genome shotgun (WGS) entry which is preliminary data.</text>
</comment>